<evidence type="ECO:0000313" key="1">
    <source>
        <dbReference type="EMBL" id="KAL3649327.1"/>
    </source>
</evidence>
<reference evidence="2" key="1">
    <citation type="journal article" date="2024" name="IScience">
        <title>Strigolactones Initiate the Formation of Haustorium-like Structures in Castilleja.</title>
        <authorList>
            <person name="Buerger M."/>
            <person name="Peterson D."/>
            <person name="Chory J."/>
        </authorList>
    </citation>
    <scope>NUCLEOTIDE SEQUENCE [LARGE SCALE GENOMIC DNA]</scope>
</reference>
<protein>
    <recommendedName>
        <fullName evidence="3">Angiotensin-converting enzyme 2</fullName>
    </recommendedName>
</protein>
<dbReference type="PANTHER" id="PTHR31871">
    <property type="entry name" value="OS02G0137100 PROTEIN"/>
    <property type="match status" value="1"/>
</dbReference>
<accession>A0ABD3E696</accession>
<evidence type="ECO:0008006" key="3">
    <source>
        <dbReference type="Google" id="ProtNLM"/>
    </source>
</evidence>
<sequence length="328" mass="36091">MTNMPGGEERKISNQDLQLVQNRIERCLQHYMNKKEVINTLIVQDNIEPCFTELVWQRLEEENHEFFKAYYLKLLVKDQIMEFNRLLSEQVELMHRVGLGGTGPLLPSNGTHVSPTQHIPPTCAAQNARSLKTEDMQQAKVFNNFGPVTGPCLQGTVVNNGSSVPIRKIDVLPSMFLSQNPNMGLAHTMNGNNNNVKPEVGGYVGSSPFDFGPTRNYVEPRPLMGDPSVSSFSSVDSNAQHINEALLDGDTSSFGFLAQIQQNLSLPEFGADFTAGSDLLDSYCRPPFLGAEANNFVDPHGADIANLGNVESLDPESASLRFQCFGGD</sequence>
<proteinExistence type="predicted"/>
<dbReference type="EMBL" id="JAVIJP010000007">
    <property type="protein sequence ID" value="KAL3649327.1"/>
    <property type="molecule type" value="Genomic_DNA"/>
</dbReference>
<dbReference type="AlphaFoldDB" id="A0ABD3E696"/>
<keyword evidence="2" id="KW-1185">Reference proteome</keyword>
<dbReference type="InterPro" id="IPR006476">
    <property type="entry name" value="CHP01589_pln"/>
</dbReference>
<dbReference type="Pfam" id="PF09713">
    <property type="entry name" value="A_thal_3526"/>
    <property type="match status" value="1"/>
</dbReference>
<dbReference type="NCBIfam" id="TIGR01589">
    <property type="entry name" value="A_thal_3526"/>
    <property type="match status" value="1"/>
</dbReference>
<gene>
    <name evidence="1" type="ORF">CASFOL_005730</name>
</gene>
<comment type="caution">
    <text evidence="1">The sequence shown here is derived from an EMBL/GenBank/DDBJ whole genome shotgun (WGS) entry which is preliminary data.</text>
</comment>
<dbReference type="PANTHER" id="PTHR31871:SF1">
    <property type="entry name" value="HISTIDINE-TRNA LIGASE"/>
    <property type="match status" value="1"/>
</dbReference>
<organism evidence="1 2">
    <name type="scientific">Castilleja foliolosa</name>
    <dbReference type="NCBI Taxonomy" id="1961234"/>
    <lineage>
        <taxon>Eukaryota</taxon>
        <taxon>Viridiplantae</taxon>
        <taxon>Streptophyta</taxon>
        <taxon>Embryophyta</taxon>
        <taxon>Tracheophyta</taxon>
        <taxon>Spermatophyta</taxon>
        <taxon>Magnoliopsida</taxon>
        <taxon>eudicotyledons</taxon>
        <taxon>Gunneridae</taxon>
        <taxon>Pentapetalae</taxon>
        <taxon>asterids</taxon>
        <taxon>lamiids</taxon>
        <taxon>Lamiales</taxon>
        <taxon>Orobanchaceae</taxon>
        <taxon>Pedicularideae</taxon>
        <taxon>Castillejinae</taxon>
        <taxon>Castilleja</taxon>
    </lineage>
</organism>
<dbReference type="Proteomes" id="UP001632038">
    <property type="component" value="Unassembled WGS sequence"/>
</dbReference>
<evidence type="ECO:0000313" key="2">
    <source>
        <dbReference type="Proteomes" id="UP001632038"/>
    </source>
</evidence>
<name>A0ABD3E696_9LAMI</name>